<keyword evidence="3" id="KW-1185">Reference proteome</keyword>
<proteinExistence type="predicted"/>
<reference evidence="2 3" key="1">
    <citation type="submission" date="2017-03" db="EMBL/GenBank/DDBJ databases">
        <title>Genome Survey of Euroglyphus maynei.</title>
        <authorList>
            <person name="Arlian L.G."/>
            <person name="Morgan M.S."/>
            <person name="Rider S.D."/>
        </authorList>
    </citation>
    <scope>NUCLEOTIDE SEQUENCE [LARGE SCALE GENOMIC DNA]</scope>
    <source>
        <strain evidence="2">Arlian Lab</strain>
        <tissue evidence="2">Whole body</tissue>
    </source>
</reference>
<feature type="region of interest" description="Disordered" evidence="1">
    <location>
        <begin position="44"/>
        <end position="66"/>
    </location>
</feature>
<name>A0A1Y3BUQ1_EURMA</name>
<protein>
    <submittedName>
        <fullName evidence="2">Uncharacterized protein</fullName>
    </submittedName>
</protein>
<dbReference type="Proteomes" id="UP000194236">
    <property type="component" value="Unassembled WGS sequence"/>
</dbReference>
<sequence length="66" mass="7653">MFAKSDNQDDDDQYKYERARRILANNNNNNENNNDLNEMARLFSIYPSPSPPPMAVEGDNNDDKMN</sequence>
<organism evidence="2 3">
    <name type="scientific">Euroglyphus maynei</name>
    <name type="common">Mayne's house dust mite</name>
    <dbReference type="NCBI Taxonomy" id="6958"/>
    <lineage>
        <taxon>Eukaryota</taxon>
        <taxon>Metazoa</taxon>
        <taxon>Ecdysozoa</taxon>
        <taxon>Arthropoda</taxon>
        <taxon>Chelicerata</taxon>
        <taxon>Arachnida</taxon>
        <taxon>Acari</taxon>
        <taxon>Acariformes</taxon>
        <taxon>Sarcoptiformes</taxon>
        <taxon>Astigmata</taxon>
        <taxon>Psoroptidia</taxon>
        <taxon>Analgoidea</taxon>
        <taxon>Pyroglyphidae</taxon>
        <taxon>Pyroglyphinae</taxon>
        <taxon>Euroglyphus</taxon>
    </lineage>
</organism>
<dbReference type="EMBL" id="MUJZ01003361">
    <property type="protein sequence ID" value="OTF83513.1"/>
    <property type="molecule type" value="Genomic_DNA"/>
</dbReference>
<evidence type="ECO:0000256" key="1">
    <source>
        <dbReference type="SAM" id="MobiDB-lite"/>
    </source>
</evidence>
<evidence type="ECO:0000313" key="2">
    <source>
        <dbReference type="EMBL" id="OTF83513.1"/>
    </source>
</evidence>
<gene>
    <name evidence="2" type="ORF">BLA29_013967</name>
</gene>
<accession>A0A1Y3BUQ1</accession>
<evidence type="ECO:0000313" key="3">
    <source>
        <dbReference type="Proteomes" id="UP000194236"/>
    </source>
</evidence>
<dbReference type="AlphaFoldDB" id="A0A1Y3BUQ1"/>
<comment type="caution">
    <text evidence="2">The sequence shown here is derived from an EMBL/GenBank/DDBJ whole genome shotgun (WGS) entry which is preliminary data.</text>
</comment>